<gene>
    <name evidence="1" type="ORF">ACFOYY_14155</name>
</gene>
<protein>
    <submittedName>
        <fullName evidence="1">Uncharacterized protein</fullName>
    </submittedName>
</protein>
<keyword evidence="2" id="KW-1185">Reference proteome</keyword>
<dbReference type="Proteomes" id="UP001595698">
    <property type="component" value="Unassembled WGS sequence"/>
</dbReference>
<reference evidence="2" key="1">
    <citation type="journal article" date="2019" name="Int. J. Syst. Evol. Microbiol.">
        <title>The Global Catalogue of Microorganisms (GCM) 10K type strain sequencing project: providing services to taxonomists for standard genome sequencing and annotation.</title>
        <authorList>
            <consortium name="The Broad Institute Genomics Platform"/>
            <consortium name="The Broad Institute Genome Sequencing Center for Infectious Disease"/>
            <person name="Wu L."/>
            <person name="Ma J."/>
        </authorList>
    </citation>
    <scope>NUCLEOTIDE SEQUENCE [LARGE SCALE GENOMIC DNA]</scope>
    <source>
        <strain evidence="2">TBRC 7912</strain>
    </source>
</reference>
<organism evidence="1 2">
    <name type="scientific">Streptosporangium jomthongense</name>
    <dbReference type="NCBI Taxonomy" id="1193683"/>
    <lineage>
        <taxon>Bacteria</taxon>
        <taxon>Bacillati</taxon>
        <taxon>Actinomycetota</taxon>
        <taxon>Actinomycetes</taxon>
        <taxon>Streptosporangiales</taxon>
        <taxon>Streptosporangiaceae</taxon>
        <taxon>Streptosporangium</taxon>
    </lineage>
</organism>
<accession>A0ABV8F031</accession>
<comment type="caution">
    <text evidence="1">The sequence shown here is derived from an EMBL/GenBank/DDBJ whole genome shotgun (WGS) entry which is preliminary data.</text>
</comment>
<dbReference type="EMBL" id="JBHSBC010000012">
    <property type="protein sequence ID" value="MFC3981276.1"/>
    <property type="molecule type" value="Genomic_DNA"/>
</dbReference>
<name>A0ABV8F031_9ACTN</name>
<evidence type="ECO:0000313" key="1">
    <source>
        <dbReference type="EMBL" id="MFC3981276.1"/>
    </source>
</evidence>
<evidence type="ECO:0000313" key="2">
    <source>
        <dbReference type="Proteomes" id="UP001595698"/>
    </source>
</evidence>
<sequence>MSTAFAAAIRERARQAWQALQQAREDDDVHAGLAAKNEWEDVRRLAREHGVSLDLGPQAEEEADS</sequence>
<proteinExistence type="predicted"/>
<dbReference type="RefSeq" id="WP_352008920.1">
    <property type="nucleotide sequence ID" value="NZ_JBHSBC010000012.1"/>
</dbReference>